<dbReference type="Pfam" id="PF05823">
    <property type="entry name" value="Gp-FAR-1"/>
    <property type="match status" value="1"/>
</dbReference>
<keyword evidence="4" id="KW-0732">Signal</keyword>
<dbReference type="GO" id="GO:0008289">
    <property type="term" value="F:lipid binding"/>
    <property type="evidence" value="ECO:0007669"/>
    <property type="project" value="UniProtKB-KW"/>
</dbReference>
<keyword evidence="3" id="KW-0964">Secreted</keyword>
<evidence type="ECO:0000256" key="6">
    <source>
        <dbReference type="ARBA" id="ARBA00023121"/>
    </source>
</evidence>
<comment type="subcellular location">
    <subcellularLocation>
        <location evidence="1">Secreted</location>
    </subcellularLocation>
</comment>
<dbReference type="InterPro" id="IPR008632">
    <property type="entry name" value="Gp-FAR-1"/>
</dbReference>
<dbReference type="Proteomes" id="UP000298663">
    <property type="component" value="Unassembled WGS sequence"/>
</dbReference>
<comment type="caution">
    <text evidence="7">The sequence shown here is derived from an EMBL/GenBank/DDBJ whole genome shotgun (WGS) entry which is preliminary data.</text>
</comment>
<reference evidence="7 8" key="1">
    <citation type="journal article" date="2015" name="Genome Biol.">
        <title>Comparative genomics of Steinernema reveals deeply conserved gene regulatory networks.</title>
        <authorList>
            <person name="Dillman A.R."/>
            <person name="Macchietto M."/>
            <person name="Porter C.F."/>
            <person name="Rogers A."/>
            <person name="Williams B."/>
            <person name="Antoshechkin I."/>
            <person name="Lee M.M."/>
            <person name="Goodwin Z."/>
            <person name="Lu X."/>
            <person name="Lewis E.E."/>
            <person name="Goodrich-Blair H."/>
            <person name="Stock S.P."/>
            <person name="Adams B.J."/>
            <person name="Sternberg P.W."/>
            <person name="Mortazavi A."/>
        </authorList>
    </citation>
    <scope>NUCLEOTIDE SEQUENCE [LARGE SCALE GENOMIC DNA]</scope>
    <source>
        <strain evidence="7 8">ALL</strain>
    </source>
</reference>
<protein>
    <recommendedName>
        <fullName evidence="9">Fatty-acid and retinol-binding protein 1</fullName>
    </recommendedName>
</protein>
<name>A0A4U5MDA5_STECR</name>
<keyword evidence="8" id="KW-1185">Reference proteome</keyword>
<dbReference type="EMBL" id="AZBU02000008">
    <property type="protein sequence ID" value="TKR67108.1"/>
    <property type="molecule type" value="Genomic_DNA"/>
</dbReference>
<evidence type="ECO:0000256" key="5">
    <source>
        <dbReference type="ARBA" id="ARBA00023054"/>
    </source>
</evidence>
<evidence type="ECO:0000256" key="3">
    <source>
        <dbReference type="ARBA" id="ARBA00022525"/>
    </source>
</evidence>
<evidence type="ECO:0000256" key="2">
    <source>
        <dbReference type="ARBA" id="ARBA00006648"/>
    </source>
</evidence>
<dbReference type="AlphaFoldDB" id="A0A4U5MDA5"/>
<proteinExistence type="inferred from homology"/>
<dbReference type="GO" id="GO:0005576">
    <property type="term" value="C:extracellular region"/>
    <property type="evidence" value="ECO:0007669"/>
    <property type="project" value="UniProtKB-SubCell"/>
</dbReference>
<accession>A0A4U5MDA5</accession>
<organism evidence="7 8">
    <name type="scientific">Steinernema carpocapsae</name>
    <name type="common">Entomopathogenic nematode</name>
    <dbReference type="NCBI Taxonomy" id="34508"/>
    <lineage>
        <taxon>Eukaryota</taxon>
        <taxon>Metazoa</taxon>
        <taxon>Ecdysozoa</taxon>
        <taxon>Nematoda</taxon>
        <taxon>Chromadorea</taxon>
        <taxon>Rhabditida</taxon>
        <taxon>Tylenchina</taxon>
        <taxon>Panagrolaimomorpha</taxon>
        <taxon>Strongyloidoidea</taxon>
        <taxon>Steinernematidae</taxon>
        <taxon>Steinernema</taxon>
    </lineage>
</organism>
<dbReference type="Gene3D" id="1.20.120.1100">
    <property type="match status" value="1"/>
</dbReference>
<keyword evidence="6" id="KW-0446">Lipid-binding</keyword>
<evidence type="ECO:0000256" key="4">
    <source>
        <dbReference type="ARBA" id="ARBA00022729"/>
    </source>
</evidence>
<gene>
    <name evidence="7" type="ORF">L596_023310</name>
</gene>
<evidence type="ECO:0008006" key="9">
    <source>
        <dbReference type="Google" id="ProtNLM"/>
    </source>
</evidence>
<keyword evidence="5" id="KW-0175">Coiled coil</keyword>
<comment type="similarity">
    <text evidence="2">Belongs to the fatty-acid and retinol-binding protein (FARBP) family.</text>
</comment>
<evidence type="ECO:0000313" key="7">
    <source>
        <dbReference type="EMBL" id="TKR67108.1"/>
    </source>
</evidence>
<evidence type="ECO:0000313" key="8">
    <source>
        <dbReference type="Proteomes" id="UP000298663"/>
    </source>
</evidence>
<sequence>MRNPLYFNALIISRQGASNTTVGTKNVTNLDMIRQTVLVLLLVGLVPVKALPIPTGADVYVPDELKTFFTSLTNDDLKILKELQPQLVGKDSDAAFELIKSKNEDLANRVKSVHDKIFAKISQLPEIPRNFFTNLQNFHGTDMRANFADLHEVLLAGDQLPQDAKEEIFKAFPSLRNLFESMTVKEWVKEYKTKSPQEVADLLMTQMQKP</sequence>
<dbReference type="OrthoDB" id="5808308at2759"/>
<evidence type="ECO:0000256" key="1">
    <source>
        <dbReference type="ARBA" id="ARBA00004613"/>
    </source>
</evidence>
<reference evidence="7 8" key="2">
    <citation type="journal article" date="2019" name="G3 (Bethesda)">
        <title>Hybrid Assembly of the Genome of the Entomopathogenic Nematode Steinernema carpocapsae Identifies the X-Chromosome.</title>
        <authorList>
            <person name="Serra L."/>
            <person name="Macchietto M."/>
            <person name="Macias-Munoz A."/>
            <person name="McGill C.J."/>
            <person name="Rodriguez I.M."/>
            <person name="Rodriguez B."/>
            <person name="Murad R."/>
            <person name="Mortazavi A."/>
        </authorList>
    </citation>
    <scope>NUCLEOTIDE SEQUENCE [LARGE SCALE GENOMIC DNA]</scope>
    <source>
        <strain evidence="7 8">ALL</strain>
    </source>
</reference>